<feature type="region of interest" description="Disordered" evidence="1">
    <location>
        <begin position="1"/>
        <end position="340"/>
    </location>
</feature>
<feature type="compositionally biased region" description="Polar residues" evidence="1">
    <location>
        <begin position="135"/>
        <end position="145"/>
    </location>
</feature>
<dbReference type="EMBL" id="KN846956">
    <property type="protein sequence ID" value="KIW73037.1"/>
    <property type="molecule type" value="Genomic_DNA"/>
</dbReference>
<reference evidence="2 3" key="1">
    <citation type="submission" date="2015-01" db="EMBL/GenBank/DDBJ databases">
        <title>The Genome Sequence of Capronia semiimmersa CBS27337.</title>
        <authorList>
            <consortium name="The Broad Institute Genomics Platform"/>
            <person name="Cuomo C."/>
            <person name="de Hoog S."/>
            <person name="Gorbushina A."/>
            <person name="Stielow B."/>
            <person name="Teixiera M."/>
            <person name="Abouelleil A."/>
            <person name="Chapman S.B."/>
            <person name="Priest M."/>
            <person name="Young S.K."/>
            <person name="Wortman J."/>
            <person name="Nusbaum C."/>
            <person name="Birren B."/>
        </authorList>
    </citation>
    <scope>NUCLEOTIDE SEQUENCE [LARGE SCALE GENOMIC DNA]</scope>
    <source>
        <strain evidence="2 3">CBS 27337</strain>
    </source>
</reference>
<feature type="compositionally biased region" description="Basic and acidic residues" evidence="1">
    <location>
        <begin position="1"/>
        <end position="11"/>
    </location>
</feature>
<feature type="compositionally biased region" description="Basic and acidic residues" evidence="1">
    <location>
        <begin position="241"/>
        <end position="259"/>
    </location>
</feature>
<keyword evidence="3" id="KW-1185">Reference proteome</keyword>
<dbReference type="AlphaFoldDB" id="A0A0D2EFH3"/>
<accession>A0A0D2EFH3</accession>
<sequence length="420" mass="44911">MGTTGSRDHIEAASSEPLNKRRRFSSTEADDHVVEVPQEPDAVKELLDTAGGGVSDNESDDDAAPEVLSSKDAARQARGLPNRSLRHPSNKRRRTAEEHLPIERTGLPPSVLGESKAEDASVAGAESLQLDAIPLQNQASTTGILQQPDEDPEPLNPINAQNEVSNVGASQISDEAPGDVPVMRAQKPENAQDLPDTAKDAGGYEAPSPTPEPSSGFRMTLVSNEPEEPMDSAPQTGSLEGTHRYTTDEVQADKPRKEPQPAVEPGPSPPGNSTAQLNVEAQQQTPIDTIVSQTAEPSPTPSMPEADSALTRVQKASTTSTAEDQIPGTPQTSTSSVITPVWRTRTHDDTPLAALQSPSLIPAVKAARARSSIRPRHQDLVSAKTKPTSLQQYRDQLLNRHQRTADWGPPGFRKTKFVGA</sequence>
<feature type="compositionally biased region" description="Polar residues" evidence="1">
    <location>
        <begin position="158"/>
        <end position="173"/>
    </location>
</feature>
<organism evidence="2 3">
    <name type="scientific">Phialophora macrospora</name>
    <dbReference type="NCBI Taxonomy" id="1851006"/>
    <lineage>
        <taxon>Eukaryota</taxon>
        <taxon>Fungi</taxon>
        <taxon>Dikarya</taxon>
        <taxon>Ascomycota</taxon>
        <taxon>Pezizomycotina</taxon>
        <taxon>Eurotiomycetes</taxon>
        <taxon>Chaetothyriomycetidae</taxon>
        <taxon>Chaetothyriales</taxon>
        <taxon>Herpotrichiellaceae</taxon>
        <taxon>Phialophora</taxon>
    </lineage>
</organism>
<feature type="compositionally biased region" description="Basic residues" evidence="1">
    <location>
        <begin position="84"/>
        <end position="94"/>
    </location>
</feature>
<feature type="compositionally biased region" description="Polar residues" evidence="1">
    <location>
        <begin position="314"/>
        <end position="338"/>
    </location>
</feature>
<dbReference type="Proteomes" id="UP000054266">
    <property type="component" value="Unassembled WGS sequence"/>
</dbReference>
<gene>
    <name evidence="2" type="ORF">PV04_01189</name>
</gene>
<proteinExistence type="predicted"/>
<evidence type="ECO:0000313" key="2">
    <source>
        <dbReference type="EMBL" id="KIW73037.1"/>
    </source>
</evidence>
<feature type="compositionally biased region" description="Polar residues" evidence="1">
    <location>
        <begin position="271"/>
        <end position="297"/>
    </location>
</feature>
<evidence type="ECO:0000313" key="3">
    <source>
        <dbReference type="Proteomes" id="UP000054266"/>
    </source>
</evidence>
<dbReference type="HOGENOM" id="CLU_660567_0_0_1"/>
<name>A0A0D2EFH3_9EURO</name>
<protein>
    <submittedName>
        <fullName evidence="2">Uncharacterized protein</fullName>
    </submittedName>
</protein>
<evidence type="ECO:0000256" key="1">
    <source>
        <dbReference type="SAM" id="MobiDB-lite"/>
    </source>
</evidence>